<dbReference type="Proteomes" id="UP001501358">
    <property type="component" value="Unassembled WGS sequence"/>
</dbReference>
<organism evidence="1 2">
    <name type="scientific">Streptomyces thermolineatus</name>
    <dbReference type="NCBI Taxonomy" id="44033"/>
    <lineage>
        <taxon>Bacteria</taxon>
        <taxon>Bacillati</taxon>
        <taxon>Actinomycetota</taxon>
        <taxon>Actinomycetes</taxon>
        <taxon>Kitasatosporales</taxon>
        <taxon>Streptomycetaceae</taxon>
        <taxon>Streptomyces</taxon>
    </lineage>
</organism>
<protein>
    <submittedName>
        <fullName evidence="1">Uncharacterized protein</fullName>
    </submittedName>
</protein>
<comment type="caution">
    <text evidence="1">The sequence shown here is derived from an EMBL/GenBank/DDBJ whole genome shotgun (WGS) entry which is preliminary data.</text>
</comment>
<reference evidence="2" key="1">
    <citation type="journal article" date="2019" name="Int. J. Syst. Evol. Microbiol.">
        <title>The Global Catalogue of Microorganisms (GCM) 10K type strain sequencing project: providing services to taxonomists for standard genome sequencing and annotation.</title>
        <authorList>
            <consortium name="The Broad Institute Genomics Platform"/>
            <consortium name="The Broad Institute Genome Sequencing Center for Infectious Disease"/>
            <person name="Wu L."/>
            <person name="Ma J."/>
        </authorList>
    </citation>
    <scope>NUCLEOTIDE SEQUENCE [LARGE SCALE GENOMIC DNA]</scope>
    <source>
        <strain evidence="2">JCM 6307</strain>
    </source>
</reference>
<gene>
    <name evidence="1" type="ORF">GCM10010406_21510</name>
</gene>
<name>A0ABP5YXB0_9ACTN</name>
<evidence type="ECO:0000313" key="2">
    <source>
        <dbReference type="Proteomes" id="UP001501358"/>
    </source>
</evidence>
<evidence type="ECO:0000313" key="1">
    <source>
        <dbReference type="EMBL" id="GAA2484956.1"/>
    </source>
</evidence>
<accession>A0ABP5YXB0</accession>
<sequence length="61" mass="6558">MTATDLERLLAEALPDGSFGGARPAPVTDLTVRQQAANRAALEAALARPRRRRTDTRKDAA</sequence>
<dbReference type="RefSeq" id="WP_344382960.1">
    <property type="nucleotide sequence ID" value="NZ_BAAATA010000009.1"/>
</dbReference>
<keyword evidence="2" id="KW-1185">Reference proteome</keyword>
<dbReference type="EMBL" id="BAAATA010000009">
    <property type="protein sequence ID" value="GAA2484956.1"/>
    <property type="molecule type" value="Genomic_DNA"/>
</dbReference>
<proteinExistence type="predicted"/>